<dbReference type="GO" id="GO:0004345">
    <property type="term" value="F:glucose-6-phosphate dehydrogenase activity"/>
    <property type="evidence" value="ECO:0007669"/>
    <property type="project" value="UniProtKB-UniRule"/>
</dbReference>
<dbReference type="InterPro" id="IPR019796">
    <property type="entry name" value="G6P_DH_AS"/>
</dbReference>
<dbReference type="Proteomes" id="UP000751518">
    <property type="component" value="Unassembled WGS sequence"/>
</dbReference>
<dbReference type="InterPro" id="IPR001282">
    <property type="entry name" value="G6P_DH"/>
</dbReference>
<evidence type="ECO:0000313" key="10">
    <source>
        <dbReference type="EMBL" id="MCA9392535.1"/>
    </source>
</evidence>
<dbReference type="GO" id="GO:0006006">
    <property type="term" value="P:glucose metabolic process"/>
    <property type="evidence" value="ECO:0007669"/>
    <property type="project" value="UniProtKB-KW"/>
</dbReference>
<keyword evidence="3 7" id="KW-0313">Glucose metabolism</keyword>
<comment type="pathway">
    <text evidence="1 7">Carbohydrate degradation; pentose phosphate pathway; D-ribulose 5-phosphate from D-glucose 6-phosphate (oxidative stage): step 1/3.</text>
</comment>
<comment type="caution">
    <text evidence="10">The sequence shown here is derived from an EMBL/GenBank/DDBJ whole genome shotgun (WGS) entry which is preliminary data.</text>
</comment>
<reference evidence="10" key="2">
    <citation type="journal article" date="2021" name="Microbiome">
        <title>Successional dynamics and alternative stable states in a saline activated sludge microbial community over 9 years.</title>
        <authorList>
            <person name="Wang Y."/>
            <person name="Ye J."/>
            <person name="Ju F."/>
            <person name="Liu L."/>
            <person name="Boyd J.A."/>
            <person name="Deng Y."/>
            <person name="Parks D.H."/>
            <person name="Jiang X."/>
            <person name="Yin X."/>
            <person name="Woodcroft B.J."/>
            <person name="Tyson G.W."/>
            <person name="Hugenholtz P."/>
            <person name="Polz M.F."/>
            <person name="Zhang T."/>
        </authorList>
    </citation>
    <scope>NUCLEOTIDE SEQUENCE</scope>
    <source>
        <strain evidence="10">HKST-UBA03</strain>
    </source>
</reference>
<dbReference type="InterPro" id="IPR036291">
    <property type="entry name" value="NAD(P)-bd_dom_sf"/>
</dbReference>
<evidence type="ECO:0000256" key="6">
    <source>
        <dbReference type="ARBA" id="ARBA00023277"/>
    </source>
</evidence>
<feature type="domain" description="Glucose-6-phosphate dehydrogenase NAD-binding" evidence="8">
    <location>
        <begin position="7"/>
        <end position="192"/>
    </location>
</feature>
<keyword evidence="6 7" id="KW-0119">Carbohydrate metabolism</keyword>
<evidence type="ECO:0000259" key="9">
    <source>
        <dbReference type="Pfam" id="PF02781"/>
    </source>
</evidence>
<dbReference type="GO" id="GO:0009051">
    <property type="term" value="P:pentose-phosphate shunt, oxidative branch"/>
    <property type="evidence" value="ECO:0007669"/>
    <property type="project" value="TreeGrafter"/>
</dbReference>
<dbReference type="InterPro" id="IPR022675">
    <property type="entry name" value="G6P_DH_C"/>
</dbReference>
<dbReference type="Gene3D" id="3.40.50.720">
    <property type="entry name" value="NAD(P)-binding Rossmann-like Domain"/>
    <property type="match status" value="1"/>
</dbReference>
<proteinExistence type="inferred from homology"/>
<dbReference type="EC" id="1.1.1.49" evidence="7"/>
<dbReference type="PROSITE" id="PS00069">
    <property type="entry name" value="G6P_DEHYDROGENASE"/>
    <property type="match status" value="1"/>
</dbReference>
<feature type="binding site" evidence="7">
    <location>
        <position position="240"/>
    </location>
    <ligand>
        <name>substrate</name>
    </ligand>
</feature>
<evidence type="ECO:0000256" key="5">
    <source>
        <dbReference type="ARBA" id="ARBA00023002"/>
    </source>
</evidence>
<comment type="function">
    <text evidence="7">Catalyzes the oxidation of glucose 6-phosphate to 6-phosphogluconolactone.</text>
</comment>
<feature type="active site" description="Proton acceptor" evidence="7">
    <location>
        <position position="245"/>
    </location>
</feature>
<comment type="catalytic activity">
    <reaction evidence="7">
        <text>D-glucose 6-phosphate + NADP(+) = 6-phospho-D-glucono-1,5-lactone + NADPH + H(+)</text>
        <dbReference type="Rhea" id="RHEA:15841"/>
        <dbReference type="ChEBI" id="CHEBI:15378"/>
        <dbReference type="ChEBI" id="CHEBI:57783"/>
        <dbReference type="ChEBI" id="CHEBI:57955"/>
        <dbReference type="ChEBI" id="CHEBI:58349"/>
        <dbReference type="ChEBI" id="CHEBI:61548"/>
        <dbReference type="EC" id="1.1.1.49"/>
    </reaction>
</comment>
<comment type="similarity">
    <text evidence="2 7">Belongs to the glucose-6-phosphate dehydrogenase family.</text>
</comment>
<feature type="binding site" evidence="7">
    <location>
        <position position="183"/>
    </location>
    <ligand>
        <name>substrate</name>
    </ligand>
</feature>
<protein>
    <recommendedName>
        <fullName evidence="7">Glucose-6-phosphate 1-dehydrogenase</fullName>
        <shortName evidence="7">G6PD</shortName>
        <ecNumber evidence="7">1.1.1.49</ecNumber>
    </recommendedName>
</protein>
<comment type="caution">
    <text evidence="7">Lacks conserved residue(s) required for the propagation of feature annotation.</text>
</comment>
<dbReference type="Pfam" id="PF02781">
    <property type="entry name" value="G6PD_C"/>
    <property type="match status" value="1"/>
</dbReference>
<keyword evidence="5 7" id="KW-0560">Oxidoreductase</keyword>
<dbReference type="GO" id="GO:0050661">
    <property type="term" value="F:NADP binding"/>
    <property type="evidence" value="ECO:0007669"/>
    <property type="project" value="UniProtKB-UniRule"/>
</dbReference>
<dbReference type="InterPro" id="IPR022674">
    <property type="entry name" value="G6P_DH_NAD-bd"/>
</dbReference>
<dbReference type="SUPFAM" id="SSF51735">
    <property type="entry name" value="NAD(P)-binding Rossmann-fold domains"/>
    <property type="match status" value="1"/>
</dbReference>
<feature type="binding site" evidence="7">
    <location>
        <position position="330"/>
    </location>
    <ligand>
        <name>substrate</name>
    </ligand>
</feature>
<reference evidence="10" key="1">
    <citation type="submission" date="2020-04" db="EMBL/GenBank/DDBJ databases">
        <authorList>
            <person name="Zhang T."/>
        </authorList>
    </citation>
    <scope>NUCLEOTIDE SEQUENCE</scope>
    <source>
        <strain evidence="10">HKST-UBA03</strain>
    </source>
</reference>
<dbReference type="PANTHER" id="PTHR23429:SF0">
    <property type="entry name" value="GLUCOSE-6-PHOSPHATE 1-DEHYDROGENASE"/>
    <property type="match status" value="1"/>
</dbReference>
<dbReference type="PANTHER" id="PTHR23429">
    <property type="entry name" value="GLUCOSE-6-PHOSPHATE 1-DEHYDROGENASE G6PD"/>
    <property type="match status" value="1"/>
</dbReference>
<feature type="binding site" evidence="7">
    <location>
        <position position="187"/>
    </location>
    <ligand>
        <name>substrate</name>
    </ligand>
</feature>
<dbReference type="SUPFAM" id="SSF55347">
    <property type="entry name" value="Glyceraldehyde-3-phosphate dehydrogenase-like, C-terminal domain"/>
    <property type="match status" value="1"/>
</dbReference>
<dbReference type="Gene3D" id="3.30.360.10">
    <property type="entry name" value="Dihydrodipicolinate Reductase, domain 2"/>
    <property type="match status" value="1"/>
</dbReference>
<accession>A0A955LL65</accession>
<feature type="binding site" evidence="7">
    <location>
        <position position="153"/>
    </location>
    <ligand>
        <name>NADP(+)</name>
        <dbReference type="ChEBI" id="CHEBI:58349"/>
    </ligand>
</feature>
<sequence>MESFVLVIFGITSNLARIKLIPALYDLTKAGMLPEDLTIIGVARSPMADEELHDYINKVLREDNRHHTHPIDQEVADKLTKHVHYLNGSVEDKDFYDKLETYLNELKKKGRNCDNVMYYLATYPELYSTIFQHLNTHGLDRSECGWTRVMVEKPIGTDLESAKELNALMAKYFTEDQIFRLDHYLGKETMQNILAFRFGNGIFEPLMTPEYIDHIQVTAAEDFGVGDRGGYYDTVGALKDVGQNHLLQMLTFAAMEQPHKWTNEAITKRRIEFLNSLKPDTNSTVLGQYQGYGQEKNVNPDSKTDTFFSFKAIIGDGKLAGVPAYFRGGKELAQYVTEISMVFRTPSMRMFKDAPLGMTPNALIYRIQPNEGIVLKILTKRSQHKLELEETYMQYCYKNYASIFPDPYERLIHDAFVGDQTFFVDAPEVEAQWQITDMLVSDEHKIIQYAPGGWGPEESKEVIKKDGREWLEPSLAFCSL</sequence>
<dbReference type="NCBIfam" id="TIGR00871">
    <property type="entry name" value="zwf"/>
    <property type="match status" value="1"/>
</dbReference>
<dbReference type="GO" id="GO:0005829">
    <property type="term" value="C:cytosol"/>
    <property type="evidence" value="ECO:0007669"/>
    <property type="project" value="TreeGrafter"/>
</dbReference>
<evidence type="ECO:0000256" key="2">
    <source>
        <dbReference type="ARBA" id="ARBA00009975"/>
    </source>
</evidence>
<name>A0A955LL65_UNCKA</name>
<evidence type="ECO:0000256" key="3">
    <source>
        <dbReference type="ARBA" id="ARBA00022526"/>
    </source>
</evidence>
<evidence type="ECO:0000313" key="11">
    <source>
        <dbReference type="Proteomes" id="UP000751518"/>
    </source>
</evidence>
<dbReference type="PRINTS" id="PR00079">
    <property type="entry name" value="G6PDHDRGNASE"/>
</dbReference>
<dbReference type="Pfam" id="PF00479">
    <property type="entry name" value="G6PD_N"/>
    <property type="match status" value="1"/>
</dbReference>
<evidence type="ECO:0000256" key="7">
    <source>
        <dbReference type="HAMAP-Rule" id="MF_00966"/>
    </source>
</evidence>
<dbReference type="EMBL" id="JAGQKZ010000073">
    <property type="protein sequence ID" value="MCA9392535.1"/>
    <property type="molecule type" value="Genomic_DNA"/>
</dbReference>
<dbReference type="HAMAP" id="MF_00966">
    <property type="entry name" value="G6PD"/>
    <property type="match status" value="1"/>
</dbReference>
<evidence type="ECO:0000256" key="1">
    <source>
        <dbReference type="ARBA" id="ARBA00004937"/>
    </source>
</evidence>
<evidence type="ECO:0000256" key="4">
    <source>
        <dbReference type="ARBA" id="ARBA00022857"/>
    </source>
</evidence>
<dbReference type="PIRSF" id="PIRSF000110">
    <property type="entry name" value="G6PD"/>
    <property type="match status" value="1"/>
</dbReference>
<feature type="domain" description="Glucose-6-phosphate dehydrogenase C-terminal" evidence="9">
    <location>
        <begin position="194"/>
        <end position="470"/>
    </location>
</feature>
<keyword evidence="4 7" id="KW-0521">NADP</keyword>
<organism evidence="10 11">
    <name type="scientific">candidate division WWE3 bacterium</name>
    <dbReference type="NCBI Taxonomy" id="2053526"/>
    <lineage>
        <taxon>Bacteria</taxon>
        <taxon>Katanobacteria</taxon>
    </lineage>
</organism>
<feature type="binding site" evidence="7">
    <location>
        <position position="44"/>
    </location>
    <ligand>
        <name>NADP(+)</name>
        <dbReference type="ChEBI" id="CHEBI:58349"/>
    </ligand>
</feature>
<dbReference type="AlphaFoldDB" id="A0A955LL65"/>
<gene>
    <name evidence="7 10" type="primary">zwf</name>
    <name evidence="10" type="ORF">KC614_05065</name>
</gene>
<feature type="binding site" evidence="7">
    <location>
        <position position="221"/>
    </location>
    <ligand>
        <name>substrate</name>
    </ligand>
</feature>
<evidence type="ECO:0000259" key="8">
    <source>
        <dbReference type="Pfam" id="PF00479"/>
    </source>
</evidence>